<dbReference type="EMBL" id="VSSQ01078819">
    <property type="protein sequence ID" value="MPN28500.1"/>
    <property type="molecule type" value="Genomic_DNA"/>
</dbReference>
<evidence type="ECO:0000313" key="1">
    <source>
        <dbReference type="EMBL" id="MPN28500.1"/>
    </source>
</evidence>
<name>A0A645GQJ5_9ZZZZ</name>
<accession>A0A645GQJ5</accession>
<organism evidence="1">
    <name type="scientific">bioreactor metagenome</name>
    <dbReference type="NCBI Taxonomy" id="1076179"/>
    <lineage>
        <taxon>unclassified sequences</taxon>
        <taxon>metagenomes</taxon>
        <taxon>ecological metagenomes</taxon>
    </lineage>
</organism>
<gene>
    <name evidence="1" type="ORF">SDC9_175942</name>
</gene>
<comment type="caution">
    <text evidence="1">The sequence shown here is derived from an EMBL/GenBank/DDBJ whole genome shotgun (WGS) entry which is preliminary data.</text>
</comment>
<protein>
    <submittedName>
        <fullName evidence="1">Uncharacterized protein</fullName>
    </submittedName>
</protein>
<proteinExistence type="predicted"/>
<reference evidence="1" key="1">
    <citation type="submission" date="2019-08" db="EMBL/GenBank/DDBJ databases">
        <authorList>
            <person name="Kucharzyk K."/>
            <person name="Murdoch R.W."/>
            <person name="Higgins S."/>
            <person name="Loffler F."/>
        </authorList>
    </citation>
    <scope>NUCLEOTIDE SEQUENCE</scope>
</reference>
<dbReference type="AlphaFoldDB" id="A0A645GQJ5"/>
<sequence>MPEVGTATLVKRMQRGDLADSEVIPVFFHQQQTNLC</sequence>